<dbReference type="EMBL" id="UINC01045833">
    <property type="protein sequence ID" value="SVB53074.1"/>
    <property type="molecule type" value="Genomic_DNA"/>
</dbReference>
<sequence>MSDDLVMKARLLKRLSILLSATFYTLKTSFFAVSVSFRGNLTREITNMQLNSWAKQLLELIGANYKVEYNVPIELETGRSYILMSNHQSYYDIPLLYMTIPDKANLRMIAKKELYRIPLWGRGLKTAEFISIDRSDHEKSMESMEAAKENMKSGIMIYVAPEGTRSRDGKLGEFKKGGFLLAIQTESIIIPIGLRGTEKAMPPDTWDFSLGQKLEAHVGTPIDTANFSIEERDTLMQEVRTQILALSKKPE</sequence>
<dbReference type="AlphaFoldDB" id="A0A382ESD4"/>
<dbReference type="PANTHER" id="PTHR10434:SF66">
    <property type="entry name" value="PHOSPHOLIPID_GLYCEROL ACYLTRANSFERASE DOMAIN-CONTAINING PROTEIN"/>
    <property type="match status" value="1"/>
</dbReference>
<name>A0A382ESD4_9ZZZZ</name>
<dbReference type="InterPro" id="IPR002123">
    <property type="entry name" value="Plipid/glycerol_acylTrfase"/>
</dbReference>
<dbReference type="Pfam" id="PF01553">
    <property type="entry name" value="Acyltransferase"/>
    <property type="match status" value="1"/>
</dbReference>
<reference evidence="4" key="1">
    <citation type="submission" date="2018-05" db="EMBL/GenBank/DDBJ databases">
        <authorList>
            <person name="Lanie J.A."/>
            <person name="Ng W.-L."/>
            <person name="Kazmierczak K.M."/>
            <person name="Andrzejewski T.M."/>
            <person name="Davidsen T.M."/>
            <person name="Wayne K.J."/>
            <person name="Tettelin H."/>
            <person name="Glass J.I."/>
            <person name="Rusch D."/>
            <person name="Podicherti R."/>
            <person name="Tsui H.-C.T."/>
            <person name="Winkler M.E."/>
        </authorList>
    </citation>
    <scope>NUCLEOTIDE SEQUENCE</scope>
</reference>
<keyword evidence="1" id="KW-0808">Transferase</keyword>
<proteinExistence type="predicted"/>
<dbReference type="SMART" id="SM00563">
    <property type="entry name" value="PlsC"/>
    <property type="match status" value="1"/>
</dbReference>
<dbReference type="GO" id="GO:0006654">
    <property type="term" value="P:phosphatidic acid biosynthetic process"/>
    <property type="evidence" value="ECO:0007669"/>
    <property type="project" value="TreeGrafter"/>
</dbReference>
<accession>A0A382ESD4</accession>
<gene>
    <name evidence="4" type="ORF">METZ01_LOCUS205928</name>
</gene>
<evidence type="ECO:0000256" key="2">
    <source>
        <dbReference type="ARBA" id="ARBA00023315"/>
    </source>
</evidence>
<dbReference type="GO" id="GO:0003841">
    <property type="term" value="F:1-acylglycerol-3-phosphate O-acyltransferase activity"/>
    <property type="evidence" value="ECO:0007669"/>
    <property type="project" value="TreeGrafter"/>
</dbReference>
<dbReference type="PANTHER" id="PTHR10434">
    <property type="entry name" value="1-ACYL-SN-GLYCEROL-3-PHOSPHATE ACYLTRANSFERASE"/>
    <property type="match status" value="1"/>
</dbReference>
<dbReference type="SUPFAM" id="SSF69593">
    <property type="entry name" value="Glycerol-3-phosphate (1)-acyltransferase"/>
    <property type="match status" value="1"/>
</dbReference>
<evidence type="ECO:0000256" key="1">
    <source>
        <dbReference type="ARBA" id="ARBA00022679"/>
    </source>
</evidence>
<protein>
    <recommendedName>
        <fullName evidence="3">Phospholipid/glycerol acyltransferase domain-containing protein</fullName>
    </recommendedName>
</protein>
<organism evidence="4">
    <name type="scientific">marine metagenome</name>
    <dbReference type="NCBI Taxonomy" id="408172"/>
    <lineage>
        <taxon>unclassified sequences</taxon>
        <taxon>metagenomes</taxon>
        <taxon>ecological metagenomes</taxon>
    </lineage>
</organism>
<evidence type="ECO:0000313" key="4">
    <source>
        <dbReference type="EMBL" id="SVB53074.1"/>
    </source>
</evidence>
<evidence type="ECO:0000259" key="3">
    <source>
        <dbReference type="SMART" id="SM00563"/>
    </source>
</evidence>
<keyword evidence="2" id="KW-0012">Acyltransferase</keyword>
<feature type="domain" description="Phospholipid/glycerol acyltransferase" evidence="3">
    <location>
        <begin position="81"/>
        <end position="197"/>
    </location>
</feature>
<dbReference type="CDD" id="cd07989">
    <property type="entry name" value="LPLAT_AGPAT-like"/>
    <property type="match status" value="1"/>
</dbReference>